<dbReference type="OrthoDB" id="3059824at2759"/>
<proteinExistence type="predicted"/>
<dbReference type="Proteomes" id="UP000765509">
    <property type="component" value="Unassembled WGS sequence"/>
</dbReference>
<feature type="compositionally biased region" description="Polar residues" evidence="1">
    <location>
        <begin position="35"/>
        <end position="68"/>
    </location>
</feature>
<sequence length="167" mass="18763">MAKTMENNLFFSDVERFQSDDDTFFDCQEHLTDEAPSNLNDEAASQANDSSVEISSDNQDTAGPTTRINVIGPHHPTLISSDISKENILPYPTHLRALLTFPKVPLSYKQALKSENADLWIEATNREVGTMKDLDVWEVVPITTDIKLIGTTWVCKMKCNDCNEIIE</sequence>
<gene>
    <name evidence="2" type="ORF">O181_076761</name>
</gene>
<dbReference type="AlphaFoldDB" id="A0A9Q3FB13"/>
<dbReference type="EMBL" id="AVOT02041666">
    <property type="protein sequence ID" value="MBW0537046.1"/>
    <property type="molecule type" value="Genomic_DNA"/>
</dbReference>
<keyword evidence="3" id="KW-1185">Reference proteome</keyword>
<accession>A0A9Q3FB13</accession>
<comment type="caution">
    <text evidence="2">The sequence shown here is derived from an EMBL/GenBank/DDBJ whole genome shotgun (WGS) entry which is preliminary data.</text>
</comment>
<protein>
    <submittedName>
        <fullName evidence="2">Uncharacterized protein</fullName>
    </submittedName>
</protein>
<organism evidence="2 3">
    <name type="scientific">Austropuccinia psidii MF-1</name>
    <dbReference type="NCBI Taxonomy" id="1389203"/>
    <lineage>
        <taxon>Eukaryota</taxon>
        <taxon>Fungi</taxon>
        <taxon>Dikarya</taxon>
        <taxon>Basidiomycota</taxon>
        <taxon>Pucciniomycotina</taxon>
        <taxon>Pucciniomycetes</taxon>
        <taxon>Pucciniales</taxon>
        <taxon>Sphaerophragmiaceae</taxon>
        <taxon>Austropuccinia</taxon>
    </lineage>
</organism>
<reference evidence="2" key="1">
    <citation type="submission" date="2021-03" db="EMBL/GenBank/DDBJ databases">
        <title>Draft genome sequence of rust myrtle Austropuccinia psidii MF-1, a brazilian biotype.</title>
        <authorList>
            <person name="Quecine M.C."/>
            <person name="Pachon D.M.R."/>
            <person name="Bonatelli M.L."/>
            <person name="Correr F.H."/>
            <person name="Franceschini L.M."/>
            <person name="Leite T.F."/>
            <person name="Margarido G.R.A."/>
            <person name="Almeida C.A."/>
            <person name="Ferrarezi J.A."/>
            <person name="Labate C.A."/>
        </authorList>
    </citation>
    <scope>NUCLEOTIDE SEQUENCE</scope>
    <source>
        <strain evidence="2">MF-1</strain>
    </source>
</reference>
<evidence type="ECO:0000313" key="3">
    <source>
        <dbReference type="Proteomes" id="UP000765509"/>
    </source>
</evidence>
<evidence type="ECO:0000256" key="1">
    <source>
        <dbReference type="SAM" id="MobiDB-lite"/>
    </source>
</evidence>
<feature type="region of interest" description="Disordered" evidence="1">
    <location>
        <begin position="35"/>
        <end position="69"/>
    </location>
</feature>
<evidence type="ECO:0000313" key="2">
    <source>
        <dbReference type="EMBL" id="MBW0537046.1"/>
    </source>
</evidence>
<name>A0A9Q3FB13_9BASI</name>